<reference evidence="1 2" key="1">
    <citation type="journal article" date="2010" name="Nature">
        <title>Nitrite-driven anaerobic methane oxidation by oxygenic bacteria.</title>
        <authorList>
            <person name="Ettwig K.F."/>
            <person name="Butler M.K."/>
            <person name="Le Paslier D."/>
            <person name="Pelletier E."/>
            <person name="Mangenot S."/>
            <person name="Kuypers M.M.M."/>
            <person name="Schreiber F."/>
            <person name="Dutilh B.E."/>
            <person name="Zedelius J."/>
            <person name="de Beer D."/>
            <person name="Gloerich J."/>
            <person name="Wessels H.J.C.T."/>
            <person name="van Allen T."/>
            <person name="Luesken F."/>
            <person name="Wu M."/>
            <person name="van de Pas-Schoonen K.T."/>
            <person name="Op den Camp H.J.M."/>
            <person name="Janssen-Megens E.M."/>
            <person name="Francoijs K-J."/>
            <person name="Stunnenberg H."/>
            <person name="Weissenbach J."/>
            <person name="Jetten M.S.M."/>
            <person name="Strous M."/>
        </authorList>
    </citation>
    <scope>NUCLEOTIDE SEQUENCE [LARGE SCALE GENOMIC DNA]</scope>
</reference>
<dbReference type="KEGG" id="mox:DAMO_2162"/>
<dbReference type="AlphaFoldDB" id="D5MHI0"/>
<sequence>MIIVSVQENLQFVEKPVKLLLEFCVFHVVSFSGYETLNLLDFIQRQINPNTFAINNRNFRKIGVAERLIANKVAFPNGEFDR</sequence>
<dbReference type="Proteomes" id="UP000006898">
    <property type="component" value="Chromosome"/>
</dbReference>
<proteinExistence type="predicted"/>
<dbReference type="EMBL" id="FP565575">
    <property type="protein sequence ID" value="CBE69212.1"/>
    <property type="molecule type" value="Genomic_DNA"/>
</dbReference>
<evidence type="ECO:0000313" key="2">
    <source>
        <dbReference type="Proteomes" id="UP000006898"/>
    </source>
</evidence>
<name>D5MHI0_METO1</name>
<accession>D5MHI0</accession>
<dbReference type="HOGENOM" id="CLU_2552010_0_0_0"/>
<organism evidence="1 2">
    <name type="scientific">Methylomirabilis oxygeniifera</name>
    <dbReference type="NCBI Taxonomy" id="671143"/>
    <lineage>
        <taxon>Bacteria</taxon>
        <taxon>Candidatus Methylomirabilota</taxon>
        <taxon>Candidatus Methylomirabilia</taxon>
        <taxon>Candidatus Methylomirabilales</taxon>
        <taxon>Candidatus Methylomirabilaceae</taxon>
        <taxon>Candidatus Methylomirabilis</taxon>
    </lineage>
</organism>
<dbReference type="STRING" id="671143.DAMO_2162"/>
<evidence type="ECO:0000313" key="1">
    <source>
        <dbReference type="EMBL" id="CBE69212.1"/>
    </source>
</evidence>
<gene>
    <name evidence="1" type="ORF">DAMO_2162</name>
</gene>
<protein>
    <submittedName>
        <fullName evidence="1">Uncharacterized protein</fullName>
    </submittedName>
</protein>